<sequence length="91" mass="10315">MRLSALRLLKLFLYLGLVGKSACFITIEDLMDCSNVQFNIWRGAREDASNALNQAMKTGNNVKELGQNISAGRSTIFKRQEDQEKWTTCIE</sequence>
<feature type="chain" id="PRO_5022942796" evidence="1">
    <location>
        <begin position="24"/>
        <end position="91"/>
    </location>
</feature>
<protein>
    <submittedName>
        <fullName evidence="2">Uncharacterized protein</fullName>
    </submittedName>
</protein>
<feature type="signal peptide" evidence="1">
    <location>
        <begin position="1"/>
        <end position="23"/>
    </location>
</feature>
<dbReference type="AlphaFoldDB" id="A0A5B0LZB8"/>
<dbReference type="Proteomes" id="UP000324748">
    <property type="component" value="Unassembled WGS sequence"/>
</dbReference>
<comment type="caution">
    <text evidence="2">The sequence shown here is derived from an EMBL/GenBank/DDBJ whole genome shotgun (WGS) entry which is preliminary data.</text>
</comment>
<evidence type="ECO:0000313" key="3">
    <source>
        <dbReference type="Proteomes" id="UP000324748"/>
    </source>
</evidence>
<gene>
    <name evidence="2" type="ORF">PGT21_016354</name>
</gene>
<reference evidence="2 3" key="1">
    <citation type="submission" date="2019-05" db="EMBL/GenBank/DDBJ databases">
        <title>Emergence of the Ug99 lineage of the wheat stem rust pathogen through somatic hybridization.</title>
        <authorList>
            <person name="Li F."/>
            <person name="Upadhyaya N.M."/>
            <person name="Sperschneider J."/>
            <person name="Matny O."/>
            <person name="Nguyen-Phuc H."/>
            <person name="Mago R."/>
            <person name="Raley C."/>
            <person name="Miller M.E."/>
            <person name="Silverstein K.A.T."/>
            <person name="Henningsen E."/>
            <person name="Hirsch C.D."/>
            <person name="Visser B."/>
            <person name="Pretorius Z.A."/>
            <person name="Steffenson B.J."/>
            <person name="Schwessinger B."/>
            <person name="Dodds P.N."/>
            <person name="Figueroa M."/>
        </authorList>
    </citation>
    <scope>NUCLEOTIDE SEQUENCE [LARGE SCALE GENOMIC DNA]</scope>
    <source>
        <strain evidence="2">21-0</strain>
    </source>
</reference>
<keyword evidence="3" id="KW-1185">Reference proteome</keyword>
<evidence type="ECO:0000256" key="1">
    <source>
        <dbReference type="SAM" id="SignalP"/>
    </source>
</evidence>
<name>A0A5B0LZB8_PUCGR</name>
<dbReference type="EMBL" id="VSWC01000183">
    <property type="protein sequence ID" value="KAA1069210.1"/>
    <property type="molecule type" value="Genomic_DNA"/>
</dbReference>
<organism evidence="2 3">
    <name type="scientific">Puccinia graminis f. sp. tritici</name>
    <dbReference type="NCBI Taxonomy" id="56615"/>
    <lineage>
        <taxon>Eukaryota</taxon>
        <taxon>Fungi</taxon>
        <taxon>Dikarya</taxon>
        <taxon>Basidiomycota</taxon>
        <taxon>Pucciniomycotina</taxon>
        <taxon>Pucciniomycetes</taxon>
        <taxon>Pucciniales</taxon>
        <taxon>Pucciniaceae</taxon>
        <taxon>Puccinia</taxon>
    </lineage>
</organism>
<keyword evidence="1" id="KW-0732">Signal</keyword>
<proteinExistence type="predicted"/>
<evidence type="ECO:0000313" key="2">
    <source>
        <dbReference type="EMBL" id="KAA1069210.1"/>
    </source>
</evidence>
<accession>A0A5B0LZB8</accession>